<feature type="domain" description="CusB-like beta-barrel" evidence="3">
    <location>
        <begin position="199"/>
        <end position="270"/>
    </location>
</feature>
<dbReference type="Gene3D" id="2.40.30.170">
    <property type="match status" value="1"/>
</dbReference>
<keyword evidence="7" id="KW-1185">Reference proteome</keyword>
<protein>
    <submittedName>
        <fullName evidence="6">Efflux RND transporter periplasmic adaptor subunit</fullName>
    </submittedName>
</protein>
<dbReference type="AlphaFoldDB" id="A0A8A4TTY3"/>
<sequence>MILMVVGALQIGCSQATQGGQQPAANGQTAKKKEVKPIPVAVTTVEVDDAASYYTTTTTIQAEYRASILARTTGVVRHLAHEEGATVEAGEMLLQLEDDDQKLKVRQAQLELKHLQNEQARRAKMREAGFLSPQEYDEIENQVERAMASVEEAELALSYTQVRAPFSGRLVRRLIDLGANVQPGTELFQIMDVDPLLLRVYIPANRLGRVQPGQEIKIRRDSDGTELTGIINLVSPIVDAESGTVKVTAQITSYPEGIRPGDFVEARVVTELRRDAMLVPSVAVFEEKGESILYVSNSGKAERRVVEVGFVESGKTEILEGITANDMVVVKGQRNLRDGIPIDVKEGGAGARAAGADSGFTGASL</sequence>
<dbReference type="PANTHER" id="PTHR30469:SF38">
    <property type="entry name" value="HLYD FAMILY SECRETION PROTEIN"/>
    <property type="match status" value="1"/>
</dbReference>
<dbReference type="InterPro" id="IPR058792">
    <property type="entry name" value="Beta-barrel_RND_2"/>
</dbReference>
<feature type="coiled-coil region" evidence="2">
    <location>
        <begin position="98"/>
        <end position="156"/>
    </location>
</feature>
<dbReference type="GO" id="GO:0015562">
    <property type="term" value="F:efflux transmembrane transporter activity"/>
    <property type="evidence" value="ECO:0007669"/>
    <property type="project" value="TreeGrafter"/>
</dbReference>
<comment type="similarity">
    <text evidence="1">Belongs to the membrane fusion protein (MFP) (TC 8.A.1) family.</text>
</comment>
<dbReference type="SUPFAM" id="SSF111369">
    <property type="entry name" value="HlyD-like secretion proteins"/>
    <property type="match status" value="1"/>
</dbReference>
<dbReference type="Pfam" id="PF25954">
    <property type="entry name" value="Beta-barrel_RND_2"/>
    <property type="match status" value="1"/>
</dbReference>
<dbReference type="KEGG" id="scor:J3U87_08980"/>
<dbReference type="Pfam" id="PF25973">
    <property type="entry name" value="BSH_CzcB"/>
    <property type="match status" value="1"/>
</dbReference>
<dbReference type="Proteomes" id="UP000663929">
    <property type="component" value="Chromosome"/>
</dbReference>
<dbReference type="Gene3D" id="2.40.50.100">
    <property type="match status" value="1"/>
</dbReference>
<evidence type="ECO:0000313" key="7">
    <source>
        <dbReference type="Proteomes" id="UP000663929"/>
    </source>
</evidence>
<feature type="domain" description="CzcB-like barrel-sandwich hybrid" evidence="4">
    <location>
        <begin position="66"/>
        <end position="192"/>
    </location>
</feature>
<organism evidence="6 7">
    <name type="scientific">Sulfidibacter corallicola</name>
    <dbReference type="NCBI Taxonomy" id="2818388"/>
    <lineage>
        <taxon>Bacteria</taxon>
        <taxon>Pseudomonadati</taxon>
        <taxon>Acidobacteriota</taxon>
        <taxon>Holophagae</taxon>
        <taxon>Acanthopleuribacterales</taxon>
        <taxon>Acanthopleuribacteraceae</taxon>
        <taxon>Sulfidibacter</taxon>
    </lineage>
</organism>
<name>A0A8A4TTY3_SULCO</name>
<accession>A0A8A4TTY3</accession>
<evidence type="ECO:0000259" key="4">
    <source>
        <dbReference type="Pfam" id="PF25973"/>
    </source>
</evidence>
<dbReference type="PANTHER" id="PTHR30469">
    <property type="entry name" value="MULTIDRUG RESISTANCE PROTEIN MDTA"/>
    <property type="match status" value="1"/>
</dbReference>
<dbReference type="InterPro" id="IPR058637">
    <property type="entry name" value="YknX-like_C"/>
</dbReference>
<evidence type="ECO:0000256" key="1">
    <source>
        <dbReference type="ARBA" id="ARBA00009477"/>
    </source>
</evidence>
<dbReference type="EMBL" id="CP071793">
    <property type="protein sequence ID" value="QTD52594.1"/>
    <property type="molecule type" value="Genomic_DNA"/>
</dbReference>
<dbReference type="NCBIfam" id="TIGR01730">
    <property type="entry name" value="RND_mfp"/>
    <property type="match status" value="1"/>
</dbReference>
<reference evidence="6" key="1">
    <citation type="submission" date="2021-03" db="EMBL/GenBank/DDBJ databases">
        <title>Acanthopleuribacteraceae sp. M133.</title>
        <authorList>
            <person name="Wang G."/>
        </authorList>
    </citation>
    <scope>NUCLEOTIDE SEQUENCE</scope>
    <source>
        <strain evidence="6">M133</strain>
    </source>
</reference>
<evidence type="ECO:0000259" key="3">
    <source>
        <dbReference type="Pfam" id="PF25954"/>
    </source>
</evidence>
<dbReference type="GO" id="GO:1990281">
    <property type="term" value="C:efflux pump complex"/>
    <property type="evidence" value="ECO:0007669"/>
    <property type="project" value="TreeGrafter"/>
</dbReference>
<feature type="domain" description="YknX-like C-terminal permuted SH3-like" evidence="5">
    <location>
        <begin position="278"/>
        <end position="344"/>
    </location>
</feature>
<dbReference type="Gene3D" id="1.10.287.470">
    <property type="entry name" value="Helix hairpin bin"/>
    <property type="match status" value="1"/>
</dbReference>
<evidence type="ECO:0000256" key="2">
    <source>
        <dbReference type="SAM" id="Coils"/>
    </source>
</evidence>
<keyword evidence="2" id="KW-0175">Coiled coil</keyword>
<dbReference type="Gene3D" id="2.40.420.20">
    <property type="match status" value="1"/>
</dbReference>
<dbReference type="InterPro" id="IPR058647">
    <property type="entry name" value="BSH_CzcB-like"/>
</dbReference>
<gene>
    <name evidence="6" type="ORF">J3U87_08980</name>
</gene>
<evidence type="ECO:0000259" key="5">
    <source>
        <dbReference type="Pfam" id="PF25989"/>
    </source>
</evidence>
<dbReference type="Pfam" id="PF25989">
    <property type="entry name" value="YknX_C"/>
    <property type="match status" value="1"/>
</dbReference>
<evidence type="ECO:0000313" key="6">
    <source>
        <dbReference type="EMBL" id="QTD52594.1"/>
    </source>
</evidence>
<dbReference type="InterPro" id="IPR006143">
    <property type="entry name" value="RND_pump_MFP"/>
</dbReference>
<proteinExistence type="inferred from homology"/>